<comment type="caution">
    <text evidence="3">The sequence shown here is derived from an EMBL/GenBank/DDBJ whole genome shotgun (WGS) entry which is preliminary data.</text>
</comment>
<dbReference type="PANTHER" id="PTHR13847">
    <property type="entry name" value="SARCOSINE DEHYDROGENASE-RELATED"/>
    <property type="match status" value="1"/>
</dbReference>
<dbReference type="InterPro" id="IPR006076">
    <property type="entry name" value="FAD-dep_OxRdtase"/>
</dbReference>
<sequence length="428" mass="46704">MSDPAHIASWYAQTLNDPCNRPRLNEAIEADVCVIGAGYTGLHTAIELADRGYSVVVLEAQRVGWGASGRNGGQVCTAYASGMDKIAGWLGQADAKRLFDLAEESKDVLRARIERFEIDCSLTWGYLLAANRPRELRECEEWAESAARDYGYEKLEVIRDAAAMRQLVDSPRYSSGLVDHGAGHLHPLNYCAGLARGAESLGVRIFEDSAAVAVERGEPIVVRTATGQVRANFAVAAGNAYLGGLLPELRSTIMPVGTYIGATPPLGEERARALLPHNHAVADLKFVLDYFRRSEDQRLLFGGRVSYSKLEPTNLRSSMRRAMLKVFPQLSDVQIDSAWGGFVGISRERTPELGRLTPNLYFAQGFSGQGVALTGIAGRVLAEAIAGQAERYDLFARLPHSSFPGGPLLRTPSLVLAMLWFRLQDLLP</sequence>
<name>A0ABT5YJX5_9PROT</name>
<dbReference type="InterPro" id="IPR036188">
    <property type="entry name" value="FAD/NAD-bd_sf"/>
</dbReference>
<dbReference type="Proteomes" id="UP001215503">
    <property type="component" value="Unassembled WGS sequence"/>
</dbReference>
<accession>A0ABT5YJX5</accession>
<dbReference type="PANTHER" id="PTHR13847:SF281">
    <property type="entry name" value="FAD DEPENDENT OXIDOREDUCTASE DOMAIN-CONTAINING PROTEIN"/>
    <property type="match status" value="1"/>
</dbReference>
<dbReference type="EMBL" id="JARHUD010000002">
    <property type="protein sequence ID" value="MDF2095172.1"/>
    <property type="molecule type" value="Genomic_DNA"/>
</dbReference>
<dbReference type="Gene3D" id="3.30.9.10">
    <property type="entry name" value="D-Amino Acid Oxidase, subunit A, domain 2"/>
    <property type="match status" value="1"/>
</dbReference>
<gene>
    <name evidence="3" type="ORF">P2G67_04195</name>
</gene>
<evidence type="ECO:0000259" key="2">
    <source>
        <dbReference type="Pfam" id="PF01266"/>
    </source>
</evidence>
<reference evidence="3 4" key="1">
    <citation type="submission" date="2023-03" db="EMBL/GenBank/DDBJ databases">
        <title>Fodinicurvata sp. CAU 1616 isolated from sea sendiment.</title>
        <authorList>
            <person name="Kim W."/>
        </authorList>
    </citation>
    <scope>NUCLEOTIDE SEQUENCE [LARGE SCALE GENOMIC DNA]</scope>
    <source>
        <strain evidence="3 4">CAU 1616</strain>
    </source>
</reference>
<evidence type="ECO:0000313" key="3">
    <source>
        <dbReference type="EMBL" id="MDF2095172.1"/>
    </source>
</evidence>
<dbReference type="RefSeq" id="WP_275820342.1">
    <property type="nucleotide sequence ID" value="NZ_JARHUD010000002.1"/>
</dbReference>
<evidence type="ECO:0000313" key="4">
    <source>
        <dbReference type="Proteomes" id="UP001215503"/>
    </source>
</evidence>
<feature type="domain" description="FAD dependent oxidoreductase" evidence="2">
    <location>
        <begin position="31"/>
        <end position="383"/>
    </location>
</feature>
<dbReference type="Pfam" id="PF01266">
    <property type="entry name" value="DAO"/>
    <property type="match status" value="1"/>
</dbReference>
<protein>
    <submittedName>
        <fullName evidence="3">FAD-binding oxidoreductase</fullName>
    </submittedName>
</protein>
<keyword evidence="4" id="KW-1185">Reference proteome</keyword>
<proteinExistence type="predicted"/>
<organism evidence="3 4">
    <name type="scientific">Aquibaculum arenosum</name>
    <dbReference type="NCBI Taxonomy" id="3032591"/>
    <lineage>
        <taxon>Bacteria</taxon>
        <taxon>Pseudomonadati</taxon>
        <taxon>Pseudomonadota</taxon>
        <taxon>Alphaproteobacteria</taxon>
        <taxon>Rhodospirillales</taxon>
        <taxon>Rhodovibrionaceae</taxon>
        <taxon>Aquibaculum</taxon>
    </lineage>
</organism>
<dbReference type="SUPFAM" id="SSF51905">
    <property type="entry name" value="FAD/NAD(P)-binding domain"/>
    <property type="match status" value="1"/>
</dbReference>
<dbReference type="Gene3D" id="3.50.50.60">
    <property type="entry name" value="FAD/NAD(P)-binding domain"/>
    <property type="match status" value="1"/>
</dbReference>
<keyword evidence="1" id="KW-0560">Oxidoreductase</keyword>
<evidence type="ECO:0000256" key="1">
    <source>
        <dbReference type="ARBA" id="ARBA00023002"/>
    </source>
</evidence>